<dbReference type="RefSeq" id="WP_378113874.1">
    <property type="nucleotide sequence ID" value="NZ_JBHSNC010000056.1"/>
</dbReference>
<sequence>MSAYAEYVSERRQVDALIADGYAITGAGEDLDGMHLYFTKVTEETVEENELLQVPAESRATVHTAKLLLLNPDARKYVSMLVFDAQRKAEGS</sequence>
<evidence type="ECO:0000313" key="2">
    <source>
        <dbReference type="Proteomes" id="UP001596108"/>
    </source>
</evidence>
<accession>A0ABW0R3U7</accession>
<protein>
    <submittedName>
        <fullName evidence="1">Uncharacterized protein</fullName>
    </submittedName>
</protein>
<name>A0ABW0R3U7_9BACL</name>
<reference evidence="2" key="1">
    <citation type="journal article" date="2019" name="Int. J. Syst. Evol. Microbiol.">
        <title>The Global Catalogue of Microorganisms (GCM) 10K type strain sequencing project: providing services to taxonomists for standard genome sequencing and annotation.</title>
        <authorList>
            <consortium name="The Broad Institute Genomics Platform"/>
            <consortium name="The Broad Institute Genome Sequencing Center for Infectious Disease"/>
            <person name="Wu L."/>
            <person name="Ma J."/>
        </authorList>
    </citation>
    <scope>NUCLEOTIDE SEQUENCE [LARGE SCALE GENOMIC DNA]</scope>
    <source>
        <strain evidence="2">CGMCC 1.18578</strain>
    </source>
</reference>
<comment type="caution">
    <text evidence="1">The sequence shown here is derived from an EMBL/GenBank/DDBJ whole genome shotgun (WGS) entry which is preliminary data.</text>
</comment>
<dbReference type="EMBL" id="JBHSNC010000056">
    <property type="protein sequence ID" value="MFC5531916.1"/>
    <property type="molecule type" value="Genomic_DNA"/>
</dbReference>
<keyword evidence="2" id="KW-1185">Reference proteome</keyword>
<gene>
    <name evidence="1" type="ORF">ACFPQ4_21080</name>
</gene>
<dbReference type="Proteomes" id="UP001596108">
    <property type="component" value="Unassembled WGS sequence"/>
</dbReference>
<evidence type="ECO:0000313" key="1">
    <source>
        <dbReference type="EMBL" id="MFC5531916.1"/>
    </source>
</evidence>
<organism evidence="1 2">
    <name type="scientific">Cohnella yongneupensis</name>
    <dbReference type="NCBI Taxonomy" id="425006"/>
    <lineage>
        <taxon>Bacteria</taxon>
        <taxon>Bacillati</taxon>
        <taxon>Bacillota</taxon>
        <taxon>Bacilli</taxon>
        <taxon>Bacillales</taxon>
        <taxon>Paenibacillaceae</taxon>
        <taxon>Cohnella</taxon>
    </lineage>
</organism>
<proteinExistence type="predicted"/>